<dbReference type="GO" id="GO:0009055">
    <property type="term" value="F:electron transfer activity"/>
    <property type="evidence" value="ECO:0007669"/>
    <property type="project" value="InterPro"/>
</dbReference>
<dbReference type="STRING" id="1122206.SAMN02745753_00765"/>
<keyword evidence="4 9" id="KW-0274">FAD</keyword>
<keyword evidence="3" id="KW-0285">Flavoprotein</keyword>
<dbReference type="Gene3D" id="3.40.50.620">
    <property type="entry name" value="HUPs"/>
    <property type="match status" value="1"/>
</dbReference>
<feature type="binding site" evidence="9">
    <location>
        <begin position="229"/>
        <end position="230"/>
    </location>
    <ligand>
        <name>FAD</name>
        <dbReference type="ChEBI" id="CHEBI:57692"/>
    </ligand>
</feature>
<dbReference type="InterPro" id="IPR014729">
    <property type="entry name" value="Rossmann-like_a/b/a_fold"/>
</dbReference>
<evidence type="ECO:0000313" key="12">
    <source>
        <dbReference type="Proteomes" id="UP000184517"/>
    </source>
</evidence>
<dbReference type="SUPFAM" id="SSF52402">
    <property type="entry name" value="Adenine nucleotide alpha hydrolases-like"/>
    <property type="match status" value="1"/>
</dbReference>
<comment type="similarity">
    <text evidence="1">Belongs to the ETF alpha-subunit/FixB family.</text>
</comment>
<dbReference type="Pfam" id="PF00766">
    <property type="entry name" value="ETF_alpha"/>
    <property type="match status" value="1"/>
</dbReference>
<comment type="cofactor">
    <cofactor evidence="9">
        <name>FAD</name>
        <dbReference type="ChEBI" id="CHEBI:57692"/>
    </cofactor>
    <text evidence="9">Binds 1 FAD per dimer.</text>
</comment>
<dbReference type="InterPro" id="IPR029035">
    <property type="entry name" value="DHS-like_NAD/FAD-binding_dom"/>
</dbReference>
<organism evidence="11 12">
    <name type="scientific">Marinomonas polaris DSM 16579</name>
    <dbReference type="NCBI Taxonomy" id="1122206"/>
    <lineage>
        <taxon>Bacteria</taxon>
        <taxon>Pseudomonadati</taxon>
        <taxon>Pseudomonadota</taxon>
        <taxon>Gammaproteobacteria</taxon>
        <taxon>Oceanospirillales</taxon>
        <taxon>Oceanospirillaceae</taxon>
        <taxon>Marinomonas</taxon>
    </lineage>
</organism>
<dbReference type="InterPro" id="IPR018206">
    <property type="entry name" value="ETF_asu_C_CS"/>
</dbReference>
<dbReference type="Pfam" id="PF01012">
    <property type="entry name" value="ETF"/>
    <property type="match status" value="1"/>
</dbReference>
<dbReference type="PANTHER" id="PTHR43153">
    <property type="entry name" value="ELECTRON TRANSFER FLAVOPROTEIN ALPHA"/>
    <property type="match status" value="1"/>
</dbReference>
<dbReference type="InterPro" id="IPR014730">
    <property type="entry name" value="ETF_a/b_N"/>
</dbReference>
<evidence type="ECO:0000256" key="7">
    <source>
        <dbReference type="ARBA" id="ARBA00068674"/>
    </source>
</evidence>
<evidence type="ECO:0000313" key="11">
    <source>
        <dbReference type="EMBL" id="SHE73322.1"/>
    </source>
</evidence>
<evidence type="ECO:0000256" key="5">
    <source>
        <dbReference type="ARBA" id="ARBA00022982"/>
    </source>
</evidence>
<dbReference type="GO" id="GO:0050660">
    <property type="term" value="F:flavin adenine dinucleotide binding"/>
    <property type="evidence" value="ECO:0007669"/>
    <property type="project" value="InterPro"/>
</dbReference>
<keyword evidence="2" id="KW-0813">Transport</keyword>
<dbReference type="RefSeq" id="WP_072838390.1">
    <property type="nucleotide sequence ID" value="NZ_FQVF01000003.1"/>
</dbReference>
<protein>
    <recommendedName>
        <fullName evidence="7">Electron transfer flavoprotein subunit alpha</fullName>
    </recommendedName>
    <alternativeName>
        <fullName evidence="8">Electron transfer flavoprotein large subunit</fullName>
    </alternativeName>
</protein>
<dbReference type="EMBL" id="FQVF01000003">
    <property type="protein sequence ID" value="SHE73322.1"/>
    <property type="molecule type" value="Genomic_DNA"/>
</dbReference>
<proteinExistence type="inferred from homology"/>
<dbReference type="InterPro" id="IPR033947">
    <property type="entry name" value="ETF_alpha_N"/>
</dbReference>
<feature type="binding site" evidence="9">
    <location>
        <begin position="260"/>
        <end position="267"/>
    </location>
    <ligand>
        <name>FAD</name>
        <dbReference type="ChEBI" id="CHEBI:57692"/>
    </ligand>
</feature>
<dbReference type="GO" id="GO:0033539">
    <property type="term" value="P:fatty acid beta-oxidation using acyl-CoA dehydrogenase"/>
    <property type="evidence" value="ECO:0007669"/>
    <property type="project" value="TreeGrafter"/>
</dbReference>
<evidence type="ECO:0000256" key="2">
    <source>
        <dbReference type="ARBA" id="ARBA00022448"/>
    </source>
</evidence>
<dbReference type="SMART" id="SM00893">
    <property type="entry name" value="ETF"/>
    <property type="match status" value="1"/>
</dbReference>
<feature type="domain" description="Electron transfer flavoprotein alpha/beta-subunit N-terminal" evidence="10">
    <location>
        <begin position="3"/>
        <end position="184"/>
    </location>
</feature>
<dbReference type="OrthoDB" id="9770286at2"/>
<name>A0A1M4VX75_9GAMM</name>
<dbReference type="PROSITE" id="PS00696">
    <property type="entry name" value="ETF_ALPHA"/>
    <property type="match status" value="1"/>
</dbReference>
<keyword evidence="5" id="KW-0249">Electron transport</keyword>
<feature type="binding site" evidence="9">
    <location>
        <position position="281"/>
    </location>
    <ligand>
        <name>FAD</name>
        <dbReference type="ChEBI" id="CHEBI:57692"/>
    </ligand>
</feature>
<dbReference type="InterPro" id="IPR001308">
    <property type="entry name" value="ETF_a/FixB"/>
</dbReference>
<dbReference type="Gene3D" id="3.40.50.1220">
    <property type="entry name" value="TPP-binding domain"/>
    <property type="match status" value="1"/>
</dbReference>
<dbReference type="InterPro" id="IPR014731">
    <property type="entry name" value="ETF_asu_C"/>
</dbReference>
<dbReference type="FunFam" id="3.40.50.1220:FF:000001">
    <property type="entry name" value="Electron transfer flavoprotein, alpha subunit"/>
    <property type="match status" value="1"/>
</dbReference>
<dbReference type="PIRSF" id="PIRSF000089">
    <property type="entry name" value="Electra_flavoP_a"/>
    <property type="match status" value="1"/>
</dbReference>
<dbReference type="SUPFAM" id="SSF52467">
    <property type="entry name" value="DHS-like NAD/FAD-binding domain"/>
    <property type="match status" value="1"/>
</dbReference>
<evidence type="ECO:0000256" key="3">
    <source>
        <dbReference type="ARBA" id="ARBA00022630"/>
    </source>
</evidence>
<gene>
    <name evidence="11" type="ORF">SAMN02745753_00765</name>
</gene>
<accession>A0A1M4VX75</accession>
<dbReference type="PANTHER" id="PTHR43153:SF1">
    <property type="entry name" value="ELECTRON TRANSFER FLAVOPROTEIN SUBUNIT ALPHA, MITOCHONDRIAL"/>
    <property type="match status" value="1"/>
</dbReference>
<feature type="binding site" evidence="9">
    <location>
        <position position="204"/>
    </location>
    <ligand>
        <name>FAD</name>
        <dbReference type="ChEBI" id="CHEBI:57692"/>
    </ligand>
</feature>
<evidence type="ECO:0000256" key="8">
    <source>
        <dbReference type="ARBA" id="ARBA00079299"/>
    </source>
</evidence>
<dbReference type="Proteomes" id="UP000184517">
    <property type="component" value="Unassembled WGS sequence"/>
</dbReference>
<comment type="function">
    <text evidence="6">The electron transfer flavoprotein serves as a specific electron acceptor for other dehydrogenases. It transfers the electrons to the main respiratory chain via ETF-ubiquinone oxidoreductase (ETF dehydrogenase).</text>
</comment>
<keyword evidence="12" id="KW-1185">Reference proteome</keyword>
<evidence type="ECO:0000256" key="9">
    <source>
        <dbReference type="PIRSR" id="PIRSR000089-1"/>
    </source>
</evidence>
<dbReference type="CDD" id="cd01715">
    <property type="entry name" value="ETF_alpha"/>
    <property type="match status" value="1"/>
</dbReference>
<feature type="binding site" evidence="9">
    <location>
        <begin position="243"/>
        <end position="247"/>
    </location>
    <ligand>
        <name>FAD</name>
        <dbReference type="ChEBI" id="CHEBI:57692"/>
    </ligand>
</feature>
<evidence type="ECO:0000256" key="4">
    <source>
        <dbReference type="ARBA" id="ARBA00022827"/>
    </source>
</evidence>
<dbReference type="AlphaFoldDB" id="A0A1M4VX75"/>
<evidence type="ECO:0000256" key="6">
    <source>
        <dbReference type="ARBA" id="ARBA00025649"/>
    </source>
</evidence>
<evidence type="ECO:0000259" key="10">
    <source>
        <dbReference type="SMART" id="SM00893"/>
    </source>
</evidence>
<evidence type="ECO:0000256" key="1">
    <source>
        <dbReference type="ARBA" id="ARBA00005817"/>
    </source>
</evidence>
<reference evidence="12" key="1">
    <citation type="submission" date="2016-11" db="EMBL/GenBank/DDBJ databases">
        <authorList>
            <person name="Varghese N."/>
            <person name="Submissions S."/>
        </authorList>
    </citation>
    <scope>NUCLEOTIDE SEQUENCE [LARGE SCALE GENOMIC DNA]</scope>
    <source>
        <strain evidence="12">DSM 16579</strain>
    </source>
</reference>
<sequence length="311" mass="32487">MKTLIIAEHNQHALKAATLVTLGAAQQLGQPIDLLIAGHEISELSQDAATIAGIDRVLTWDHAMLAIPFSETLAPVIANLRSQYSHILLASSSFGKDLAPRIAALCGVNALSDVIEIISPNQYKRPIYAGNAIATVKNSASCQILTIRTSAFSAPTHEPTASLAQVHALSVELPHSPVRFVKQTLSESSRPELNSAEIIVSGGRAVGSEANFSVIYDLADKLGAAVGASRAAVDAGYIANDLQVGQTGQVVAPSLYLAVGISGAIQHLAGMKDSKVIVAINNDPEAPIFSVADYGLVADLFDAIPAMTARL</sequence>